<protein>
    <submittedName>
        <fullName evidence="2">Uncharacterized protein</fullName>
    </submittedName>
</protein>
<evidence type="ECO:0000256" key="1">
    <source>
        <dbReference type="SAM" id="MobiDB-lite"/>
    </source>
</evidence>
<evidence type="ECO:0000313" key="3">
    <source>
        <dbReference type="Proteomes" id="UP000562492"/>
    </source>
</evidence>
<organism evidence="2 3">
    <name type="scientific">Comamonas odontotermitis</name>
    <dbReference type="NCBI Taxonomy" id="379895"/>
    <lineage>
        <taxon>Bacteria</taxon>
        <taxon>Pseudomonadati</taxon>
        <taxon>Pseudomonadota</taxon>
        <taxon>Betaproteobacteria</taxon>
        <taxon>Burkholderiales</taxon>
        <taxon>Comamonadaceae</taxon>
        <taxon>Comamonas</taxon>
    </lineage>
</organism>
<dbReference type="Proteomes" id="UP000562492">
    <property type="component" value="Unassembled WGS sequence"/>
</dbReference>
<sequence>MTPMLTMPSRPLVAKPGQKSLRYTNKDNTDIRKTFEKARRVLAQQHSKH</sequence>
<dbReference type="RefSeq" id="WP_184707743.1">
    <property type="nucleotide sequence ID" value="NZ_JACHKZ010000010.1"/>
</dbReference>
<accession>A0ABR6RFS1</accession>
<keyword evidence="3" id="KW-1185">Reference proteome</keyword>
<reference evidence="2 3" key="1">
    <citation type="submission" date="2020-08" db="EMBL/GenBank/DDBJ databases">
        <title>Functional genomics of gut bacteria from endangered species of beetles.</title>
        <authorList>
            <person name="Carlos-Shanley C."/>
        </authorList>
    </citation>
    <scope>NUCLEOTIDE SEQUENCE [LARGE SCALE GENOMIC DNA]</scope>
    <source>
        <strain evidence="2 3">S00124</strain>
    </source>
</reference>
<name>A0ABR6RFS1_9BURK</name>
<evidence type="ECO:0000313" key="2">
    <source>
        <dbReference type="EMBL" id="MBB6577869.1"/>
    </source>
</evidence>
<feature type="region of interest" description="Disordered" evidence="1">
    <location>
        <begin position="1"/>
        <end position="29"/>
    </location>
</feature>
<dbReference type="EMBL" id="JACHKZ010000010">
    <property type="protein sequence ID" value="MBB6577869.1"/>
    <property type="molecule type" value="Genomic_DNA"/>
</dbReference>
<comment type="caution">
    <text evidence="2">The sequence shown here is derived from an EMBL/GenBank/DDBJ whole genome shotgun (WGS) entry which is preliminary data.</text>
</comment>
<gene>
    <name evidence="2" type="ORF">HNP33_001937</name>
</gene>
<proteinExistence type="predicted"/>